<dbReference type="AlphaFoldDB" id="A0A0V8GDF2"/>
<reference evidence="3 6" key="1">
    <citation type="journal article" date="2015" name="Int. J. Syst. Evol. Microbiol.">
        <title>Exiguobacterium enclense sp. nov., isolated from sediment.</title>
        <authorList>
            <person name="Dastager S.G."/>
            <person name="Mawlankar R."/>
            <person name="Sonalkar V.V."/>
            <person name="Thorat M.N."/>
            <person name="Mual P."/>
            <person name="Verma A."/>
            <person name="Krishnamurthi S."/>
            <person name="Tang S.K."/>
            <person name="Li W.J."/>
        </authorList>
    </citation>
    <scope>NUCLEOTIDE SEQUENCE [LARGE SCALE GENOMIC DNA]</scope>
    <source>
        <strain evidence="3 6">NIO-1109</strain>
    </source>
</reference>
<evidence type="ECO:0000313" key="5">
    <source>
        <dbReference type="EMBL" id="MEI4463569.1"/>
    </source>
</evidence>
<reference evidence="4 7" key="2">
    <citation type="journal article" date="2016" name="Front. Microbiol.">
        <title>Genomic Resource of Rice Seed Associated Bacteria.</title>
        <authorList>
            <person name="Midha S."/>
            <person name="Bansal K."/>
            <person name="Sharma S."/>
            <person name="Kumar N."/>
            <person name="Patil P.P."/>
            <person name="Chaudhry V."/>
            <person name="Patil P.B."/>
        </authorList>
    </citation>
    <scope>NUCLEOTIDE SEQUENCE [LARGE SCALE GENOMIC DNA]</scope>
    <source>
        <strain evidence="4 7">RSA11</strain>
    </source>
</reference>
<dbReference type="RefSeq" id="WP_029340864.1">
    <property type="nucleotide sequence ID" value="NZ_FMYN01000005.1"/>
</dbReference>
<evidence type="ECO:0000256" key="1">
    <source>
        <dbReference type="SAM" id="Phobius"/>
    </source>
</evidence>
<feature type="transmembrane region" description="Helical" evidence="1">
    <location>
        <begin position="9"/>
        <end position="26"/>
    </location>
</feature>
<organism evidence="3 6">
    <name type="scientific">Exiguobacterium indicum</name>
    <dbReference type="NCBI Taxonomy" id="296995"/>
    <lineage>
        <taxon>Bacteria</taxon>
        <taxon>Bacillati</taxon>
        <taxon>Bacillota</taxon>
        <taxon>Bacilli</taxon>
        <taxon>Bacillales</taxon>
        <taxon>Bacillales Family XII. Incertae Sedis</taxon>
        <taxon>Exiguobacterium</taxon>
    </lineage>
</organism>
<dbReference type="Proteomes" id="UP001387110">
    <property type="component" value="Unassembled WGS sequence"/>
</dbReference>
<evidence type="ECO:0000259" key="2">
    <source>
        <dbReference type="Pfam" id="PF09922"/>
    </source>
</evidence>
<dbReference type="SMR" id="A0A0V8GDF2"/>
<dbReference type="EMBL" id="JBAWKY010000005">
    <property type="protein sequence ID" value="MEI4463569.1"/>
    <property type="molecule type" value="Genomic_DNA"/>
</dbReference>
<proteinExistence type="predicted"/>
<dbReference type="InterPro" id="IPR024425">
    <property type="entry name" value="LiaF-like_C"/>
</dbReference>
<dbReference type="Proteomes" id="UP000072605">
    <property type="component" value="Unassembled WGS sequence"/>
</dbReference>
<dbReference type="EMBL" id="LDQV01000033">
    <property type="protein sequence ID" value="KTR25695.1"/>
    <property type="molecule type" value="Genomic_DNA"/>
</dbReference>
<keyword evidence="1" id="KW-0472">Membrane</keyword>
<gene>
    <name evidence="5" type="primary">liaF</name>
    <name evidence="3" type="ORF">AS033_13655</name>
    <name evidence="4" type="ORF">RSA11_14110</name>
    <name evidence="5" type="ORF">SZL87_14170</name>
</gene>
<name>A0A0V8GDF2_9BACL</name>
<evidence type="ECO:0000313" key="4">
    <source>
        <dbReference type="EMBL" id="KTR25695.1"/>
    </source>
</evidence>
<keyword evidence="1" id="KW-1133">Transmembrane helix</keyword>
<dbReference type="PIRSF" id="PIRSF031509">
    <property type="entry name" value="Cell_wall_LiaF/YvqF"/>
    <property type="match status" value="1"/>
</dbReference>
<keyword evidence="8" id="KW-1185">Reference proteome</keyword>
<evidence type="ECO:0000313" key="7">
    <source>
        <dbReference type="Proteomes" id="UP000072605"/>
    </source>
</evidence>
<evidence type="ECO:0000313" key="8">
    <source>
        <dbReference type="Proteomes" id="UP001387110"/>
    </source>
</evidence>
<dbReference type="EMBL" id="LNQL01000005">
    <property type="protein sequence ID" value="KSU48175.1"/>
    <property type="molecule type" value="Genomic_DNA"/>
</dbReference>
<dbReference type="InterPro" id="IPR047793">
    <property type="entry name" value="LiaF_C"/>
</dbReference>
<feature type="domain" description="Cell wall-active antibiotics response LiaF-like C-terminal" evidence="2">
    <location>
        <begin position="131"/>
        <end position="236"/>
    </location>
</feature>
<comment type="caution">
    <text evidence="3">The sequence shown here is derived from an EMBL/GenBank/DDBJ whole genome shotgun (WGS) entry which is preliminary data.</text>
</comment>
<dbReference type="InterPro" id="IPR016975">
    <property type="entry name" value="Cell_wall_LiaF"/>
</dbReference>
<feature type="transmembrane region" description="Helical" evidence="1">
    <location>
        <begin position="61"/>
        <end position="94"/>
    </location>
</feature>
<keyword evidence="1" id="KW-0812">Transmembrane</keyword>
<evidence type="ECO:0000313" key="3">
    <source>
        <dbReference type="EMBL" id="KSU48175.1"/>
    </source>
</evidence>
<sequence>MRRLSTKQLVGYVSILFALGLFYDLLSGAGNVLFGVLFPFLLYYVGIHFRRRNHEKLAILFYIVGTIILAGVVLSSAAIGFVIAGILLYLGIILVTRHSVREFLFSRIAPHQYEEEGIKIQPAYSFSTQADAPYVLQDLSEQFIVKDLEIDLTHAYVPEGETLIVVSGVVGDVRILLPSGYDYTLDTSIGFGSVKTDIRRIPTFFNRRIQFRAPEYGEATRKVRIHVMLGIGNVEVSSI</sequence>
<dbReference type="NCBIfam" id="NF040535">
    <property type="entry name" value="LiaF_C_term"/>
    <property type="match status" value="1"/>
</dbReference>
<accession>A0A0V8GDF2</accession>
<protein>
    <submittedName>
        <fullName evidence="5">Cell wall-active antibiotics response protein LiaF</fullName>
    </submittedName>
</protein>
<dbReference type="GeneID" id="90838218"/>
<dbReference type="GO" id="GO:0016020">
    <property type="term" value="C:membrane"/>
    <property type="evidence" value="ECO:0007669"/>
    <property type="project" value="InterPro"/>
</dbReference>
<dbReference type="Proteomes" id="UP000053797">
    <property type="component" value="Unassembled WGS sequence"/>
</dbReference>
<dbReference type="Pfam" id="PF09922">
    <property type="entry name" value="LiaF-like_C"/>
    <property type="match status" value="1"/>
</dbReference>
<dbReference type="OrthoDB" id="2351415at2"/>
<evidence type="ECO:0000313" key="6">
    <source>
        <dbReference type="Proteomes" id="UP000053797"/>
    </source>
</evidence>
<reference evidence="5 8" key="3">
    <citation type="submission" date="2023-12" db="EMBL/GenBank/DDBJ databases">
        <authorList>
            <person name="Easwaran N."/>
            <person name="Lazarus H.P.S."/>
        </authorList>
    </citation>
    <scope>NUCLEOTIDE SEQUENCE [LARGE SCALE GENOMIC DNA]</scope>
    <source>
        <strain evidence="5 8">VIT-2023</strain>
    </source>
</reference>
<feature type="transmembrane region" description="Helical" evidence="1">
    <location>
        <begin position="32"/>
        <end position="49"/>
    </location>
</feature>